<dbReference type="InterPro" id="IPR027051">
    <property type="entry name" value="XdhC_Rossmann_dom"/>
</dbReference>
<evidence type="ECO:0000259" key="1">
    <source>
        <dbReference type="Pfam" id="PF02625"/>
    </source>
</evidence>
<name>A0A840V6M5_9BACT</name>
<feature type="domain" description="XdhC- CoxI" evidence="1">
    <location>
        <begin position="16"/>
        <end position="78"/>
    </location>
</feature>
<organism evidence="3 4">
    <name type="scientific">Desulfoprunum benzoelyticum</name>
    <dbReference type="NCBI Taxonomy" id="1506996"/>
    <lineage>
        <taxon>Bacteria</taxon>
        <taxon>Pseudomonadati</taxon>
        <taxon>Thermodesulfobacteriota</taxon>
        <taxon>Desulfobulbia</taxon>
        <taxon>Desulfobulbales</taxon>
        <taxon>Desulfobulbaceae</taxon>
        <taxon>Desulfoprunum</taxon>
    </lineage>
</organism>
<dbReference type="InterPro" id="IPR003777">
    <property type="entry name" value="XdhC_CoxI"/>
</dbReference>
<evidence type="ECO:0000259" key="2">
    <source>
        <dbReference type="Pfam" id="PF13478"/>
    </source>
</evidence>
<dbReference type="Pfam" id="PF13478">
    <property type="entry name" value="XdhC_C"/>
    <property type="match status" value="1"/>
</dbReference>
<dbReference type="Gene3D" id="3.40.50.720">
    <property type="entry name" value="NAD(P)-binding Rossmann-like Domain"/>
    <property type="match status" value="1"/>
</dbReference>
<accession>A0A840V6M5</accession>
<dbReference type="InterPro" id="IPR052698">
    <property type="entry name" value="MoCofactor_Util/Proc"/>
</dbReference>
<sequence length="342" mass="36166">MRTILPSLCRYLALAQQVVIGTLVESSGSAPRCSGARMLLDRDGTQVGTIGGGEMEGTCLAKAGDMLEGGPDHALLHFAVTAGQGADAGMICGGTVQVLLQRLAPTHETVQFFQSLAADFAGRKNPILLTLFQPGCPPRFLTYVPGERSVIDLAPRLVETLARRAEAADRPFIVADGATKLHAEPLISPARLYLAGAGHVALATARLAHFLGLEVIVVDDRPEFASRARFPEACEVRVVAAYDQGLEGVQAGDHVVIATRSHAFDKEALAQSLGTAAGYIGMLGSRRKRDAIYAALRREGVSERDLGRVHCPIGLPIGGESPAEIALGIMAEIQQKKYGRAA</sequence>
<dbReference type="EMBL" id="JACHEO010000014">
    <property type="protein sequence ID" value="MBB5348681.1"/>
    <property type="molecule type" value="Genomic_DNA"/>
</dbReference>
<gene>
    <name evidence="3" type="ORF">HNQ81_002421</name>
</gene>
<dbReference type="AlphaFoldDB" id="A0A840V6M5"/>
<evidence type="ECO:0000313" key="3">
    <source>
        <dbReference type="EMBL" id="MBB5348681.1"/>
    </source>
</evidence>
<dbReference type="InterPro" id="IPR036291">
    <property type="entry name" value="NAD(P)-bd_dom_sf"/>
</dbReference>
<protein>
    <submittedName>
        <fullName evidence="3">Xanthine dehydrogenase accessory factor</fullName>
    </submittedName>
</protein>
<reference evidence="3 4" key="1">
    <citation type="submission" date="2020-08" db="EMBL/GenBank/DDBJ databases">
        <title>Genomic Encyclopedia of Type Strains, Phase IV (KMG-IV): sequencing the most valuable type-strain genomes for metagenomic binning, comparative biology and taxonomic classification.</title>
        <authorList>
            <person name="Goeker M."/>
        </authorList>
    </citation>
    <scope>NUCLEOTIDE SEQUENCE [LARGE SCALE GENOMIC DNA]</scope>
    <source>
        <strain evidence="3 4">DSM 28570</strain>
    </source>
</reference>
<comment type="caution">
    <text evidence="3">The sequence shown here is derived from an EMBL/GenBank/DDBJ whole genome shotgun (WGS) entry which is preliminary data.</text>
</comment>
<proteinExistence type="predicted"/>
<dbReference type="SUPFAM" id="SSF51735">
    <property type="entry name" value="NAD(P)-binding Rossmann-fold domains"/>
    <property type="match status" value="1"/>
</dbReference>
<evidence type="ECO:0000313" key="4">
    <source>
        <dbReference type="Proteomes" id="UP000539642"/>
    </source>
</evidence>
<dbReference type="Pfam" id="PF02625">
    <property type="entry name" value="XdhC_CoxI"/>
    <property type="match status" value="1"/>
</dbReference>
<dbReference type="PANTHER" id="PTHR30388:SF6">
    <property type="entry name" value="XANTHINE DEHYDROGENASE SUBUNIT A-RELATED"/>
    <property type="match status" value="1"/>
</dbReference>
<dbReference type="PANTHER" id="PTHR30388">
    <property type="entry name" value="ALDEHYDE OXIDOREDUCTASE MOLYBDENUM COFACTOR ASSEMBLY PROTEIN"/>
    <property type="match status" value="1"/>
</dbReference>
<dbReference type="Proteomes" id="UP000539642">
    <property type="component" value="Unassembled WGS sequence"/>
</dbReference>
<feature type="domain" description="XdhC Rossmann" evidence="2">
    <location>
        <begin position="192"/>
        <end position="333"/>
    </location>
</feature>
<keyword evidence="4" id="KW-1185">Reference proteome</keyword>
<dbReference type="RefSeq" id="WP_183351516.1">
    <property type="nucleotide sequence ID" value="NZ_JACHEO010000014.1"/>
</dbReference>